<reference evidence="1 2" key="1">
    <citation type="submission" date="2021-03" db="EMBL/GenBank/DDBJ databases">
        <title>Actinoplanes flavus sp. nov., a novel actinomycete isolated from Coconut Palm rhizosphere soil.</title>
        <authorList>
            <person name="Luo X."/>
        </authorList>
    </citation>
    <scope>NUCLEOTIDE SEQUENCE [LARGE SCALE GENOMIC DNA]</scope>
    <source>
        <strain evidence="1 2">NEAU-H7</strain>
    </source>
</reference>
<evidence type="ECO:0000313" key="2">
    <source>
        <dbReference type="Proteomes" id="UP000679690"/>
    </source>
</evidence>
<name>A0ABS3UGU2_9ACTN</name>
<dbReference type="PANTHER" id="PTHR43393">
    <property type="entry name" value="CYTOKININ RIBOSIDE 5'-MONOPHOSPHATE PHOSPHORIBOHYDROLASE"/>
    <property type="match status" value="1"/>
</dbReference>
<proteinExistence type="predicted"/>
<dbReference type="Pfam" id="PF18306">
    <property type="entry name" value="LDcluster4"/>
    <property type="match status" value="1"/>
</dbReference>
<sequence>MRAPSGTAVFFGGCVPASPREEHLAHDIGVLLAEYGFTLWHGGYNGLMEHAAKGAAEHGAPVVAVSVQNMPWGSFNPHVTDTILLPTMGARMHTFLDAADVIVAMGGGIGTLHELTAALWYAGNIRPVPVVIAGATASRLISFLRKERWVYESPTRPLSFLHRIDRATDLIPFITASHDAHRSKS</sequence>
<dbReference type="SUPFAM" id="SSF102405">
    <property type="entry name" value="MCP/YpsA-like"/>
    <property type="match status" value="1"/>
</dbReference>
<protein>
    <submittedName>
        <fullName evidence="1">LOG family protein</fullName>
    </submittedName>
</protein>
<dbReference type="RefSeq" id="WP_208467203.1">
    <property type="nucleotide sequence ID" value="NZ_JAGFNS010000006.1"/>
</dbReference>
<dbReference type="EMBL" id="JAGFNS010000006">
    <property type="protein sequence ID" value="MBO3737997.1"/>
    <property type="molecule type" value="Genomic_DNA"/>
</dbReference>
<organism evidence="1 2">
    <name type="scientific">Actinoplanes flavus</name>
    <dbReference type="NCBI Taxonomy" id="2820290"/>
    <lineage>
        <taxon>Bacteria</taxon>
        <taxon>Bacillati</taxon>
        <taxon>Actinomycetota</taxon>
        <taxon>Actinomycetes</taxon>
        <taxon>Micromonosporales</taxon>
        <taxon>Micromonosporaceae</taxon>
        <taxon>Actinoplanes</taxon>
    </lineage>
</organism>
<dbReference type="InterPro" id="IPR052341">
    <property type="entry name" value="LOG_family_nucleotidases"/>
</dbReference>
<dbReference type="InterPro" id="IPR041164">
    <property type="entry name" value="LDcluster4"/>
</dbReference>
<accession>A0ABS3UGU2</accession>
<dbReference type="Proteomes" id="UP000679690">
    <property type="component" value="Unassembled WGS sequence"/>
</dbReference>
<keyword evidence="2" id="KW-1185">Reference proteome</keyword>
<dbReference type="PANTHER" id="PTHR43393:SF3">
    <property type="entry name" value="LYSINE DECARBOXYLASE-LIKE PROTEIN"/>
    <property type="match status" value="1"/>
</dbReference>
<comment type="caution">
    <text evidence="1">The sequence shown here is derived from an EMBL/GenBank/DDBJ whole genome shotgun (WGS) entry which is preliminary data.</text>
</comment>
<dbReference type="Gene3D" id="3.40.50.450">
    <property type="match status" value="1"/>
</dbReference>
<evidence type="ECO:0000313" key="1">
    <source>
        <dbReference type="EMBL" id="MBO3737997.1"/>
    </source>
</evidence>
<gene>
    <name evidence="1" type="ORF">J5X75_10730</name>
</gene>